<name>G7VDP1_9CREN</name>
<keyword evidence="3" id="KW-1185">Reference proteome</keyword>
<evidence type="ECO:0000313" key="3">
    <source>
        <dbReference type="Proteomes" id="UP000005867"/>
    </source>
</evidence>
<dbReference type="EMBL" id="CP003098">
    <property type="protein sequence ID" value="AET34020.1"/>
    <property type="molecule type" value="Genomic_DNA"/>
</dbReference>
<dbReference type="eggNOG" id="arCOG04118">
    <property type="taxonomic scope" value="Archaea"/>
</dbReference>
<proteinExistence type="predicted"/>
<dbReference type="KEGG" id="pyr:P186_2636"/>
<feature type="transmembrane region" description="Helical" evidence="1">
    <location>
        <begin position="39"/>
        <end position="61"/>
    </location>
</feature>
<dbReference type="AlphaFoldDB" id="G7VDP1"/>
<evidence type="ECO:0000313" key="2">
    <source>
        <dbReference type="EMBL" id="AET34020.1"/>
    </source>
</evidence>
<reference evidence="2 3" key="1">
    <citation type="journal article" date="2012" name="J. Bacteriol.">
        <title>Complete genome sequence of strain 1860, a crenarchaeon of the genus pyrobaculum able to grow with various electron acceptors.</title>
        <authorList>
            <person name="Mardanov A.V."/>
            <person name="Gumerov V.M."/>
            <person name="Slobodkina G.B."/>
            <person name="Beletsky A.V."/>
            <person name="Bonch-Osmolovskaya E.A."/>
            <person name="Ravin N.V."/>
            <person name="Skryabin K.G."/>
        </authorList>
    </citation>
    <scope>NUCLEOTIDE SEQUENCE [LARGE SCALE GENOMIC DNA]</scope>
    <source>
        <strain evidence="2 3">1860</strain>
    </source>
</reference>
<dbReference type="OrthoDB" id="26546at2157"/>
<keyword evidence="1" id="KW-1133">Transmembrane helix</keyword>
<feature type="transmembrane region" description="Helical" evidence="1">
    <location>
        <begin position="67"/>
        <end position="89"/>
    </location>
</feature>
<evidence type="ECO:0000256" key="1">
    <source>
        <dbReference type="SAM" id="Phobius"/>
    </source>
</evidence>
<feature type="transmembrane region" description="Helical" evidence="1">
    <location>
        <begin position="185"/>
        <end position="209"/>
    </location>
</feature>
<dbReference type="RefSeq" id="WP_014289845.1">
    <property type="nucleotide sequence ID" value="NC_016645.1"/>
</dbReference>
<keyword evidence="1" id="KW-0472">Membrane</keyword>
<dbReference type="BioCyc" id="PSP1104324:GJSN-2580-MONOMER"/>
<feature type="transmembrane region" description="Helical" evidence="1">
    <location>
        <begin position="459"/>
        <end position="480"/>
    </location>
</feature>
<feature type="transmembrane region" description="Helical" evidence="1">
    <location>
        <begin position="349"/>
        <end position="366"/>
    </location>
</feature>
<gene>
    <name evidence="2" type="ORF">P186_2636</name>
</gene>
<dbReference type="STRING" id="1104324.P186_2636"/>
<accession>G7VDP1</accession>
<feature type="transmembrane region" description="Helical" evidence="1">
    <location>
        <begin position="152"/>
        <end position="173"/>
    </location>
</feature>
<dbReference type="Proteomes" id="UP000005867">
    <property type="component" value="Chromosome"/>
</dbReference>
<feature type="transmembrane region" description="Helical" evidence="1">
    <location>
        <begin position="229"/>
        <end position="250"/>
    </location>
</feature>
<feature type="transmembrane region" description="Helical" evidence="1">
    <location>
        <begin position="109"/>
        <end position="132"/>
    </location>
</feature>
<sequence length="487" mass="53949">MAEGKNTQLLGKLPIEVENKIPTPEEVFKISKIGIRERVLVLYGSALIALGVSVGSGEFLLGPAQAIKYGLVLAWLVPIGAFLQAMYMYSWAKLTIATGETPITLMFRIATWAGWLGALGVLVGNIWGGWAYNSAVALAGGVMRKIPGPQDVVAVGIAGASLLILTFVILALGRRIARTLEIFNWIDLGFIFTSFIVLAIILIPPQIWGELAAGLISFKIPQGIDPVQLAAWWGYIGLATGLNYYATAWFKDKGFGMSSLTGYIPALIGGKRIEVSAWGKIFKPTPENMRIFKRWTNLALEELIVIFFLGAIIGMLIPMSLSYAIARGFGLTLSWNLPMWLALALEKLWGYWAYWWGIFVAVFVLFKTQLGIVDAVVRNMADAAWKFDNLRKFFRNDIRYLYYLLAAVYLAWASIAFVATAPGVLILISANMANAGALWGVPFLIYLNYKMPKEFRLHWSLVILNIIFMIMCIYFMSLSLGRVLGII</sequence>
<protein>
    <submittedName>
        <fullName evidence="2">Uncharacterized protein</fullName>
    </submittedName>
</protein>
<organism evidence="2 3">
    <name type="scientific">Pyrobaculum ferrireducens</name>
    <dbReference type="NCBI Taxonomy" id="1104324"/>
    <lineage>
        <taxon>Archaea</taxon>
        <taxon>Thermoproteota</taxon>
        <taxon>Thermoprotei</taxon>
        <taxon>Thermoproteales</taxon>
        <taxon>Thermoproteaceae</taxon>
        <taxon>Pyrobaculum</taxon>
    </lineage>
</organism>
<feature type="transmembrane region" description="Helical" evidence="1">
    <location>
        <begin position="400"/>
        <end position="419"/>
    </location>
</feature>
<keyword evidence="1" id="KW-0812">Transmembrane</keyword>
<dbReference type="HOGENOM" id="CLU_033610_0_0_2"/>
<dbReference type="GeneID" id="11594237"/>
<dbReference type="NCBIfam" id="NF037982">
    <property type="entry name" value="Nramp_1"/>
    <property type="match status" value="1"/>
</dbReference>
<feature type="transmembrane region" description="Helical" evidence="1">
    <location>
        <begin position="425"/>
        <end position="447"/>
    </location>
</feature>
<feature type="transmembrane region" description="Helical" evidence="1">
    <location>
        <begin position="303"/>
        <end position="329"/>
    </location>
</feature>